<name>A0A848CFY2_9BACT</name>
<dbReference type="GO" id="GO:0005840">
    <property type="term" value="C:ribosome"/>
    <property type="evidence" value="ECO:0007669"/>
    <property type="project" value="UniProtKB-KW"/>
</dbReference>
<evidence type="ECO:0000313" key="7">
    <source>
        <dbReference type="EMBL" id="NME53198.1"/>
    </source>
</evidence>
<comment type="catalytic activity">
    <reaction evidence="6">
        <text>L-lysyl-[protein] + 3 S-adenosyl-L-methionine = N(6),N(6),N(6)-trimethyl-L-lysyl-[protein] + 3 S-adenosyl-L-homocysteine + 3 H(+)</text>
        <dbReference type="Rhea" id="RHEA:54192"/>
        <dbReference type="Rhea" id="RHEA-COMP:9752"/>
        <dbReference type="Rhea" id="RHEA-COMP:13826"/>
        <dbReference type="ChEBI" id="CHEBI:15378"/>
        <dbReference type="ChEBI" id="CHEBI:29969"/>
        <dbReference type="ChEBI" id="CHEBI:57856"/>
        <dbReference type="ChEBI" id="CHEBI:59789"/>
        <dbReference type="ChEBI" id="CHEBI:61961"/>
    </reaction>
</comment>
<dbReference type="PANTHER" id="PTHR43648">
    <property type="entry name" value="ELECTRON TRANSFER FLAVOPROTEIN BETA SUBUNIT LYSINE METHYLTRANSFERASE"/>
    <property type="match status" value="1"/>
</dbReference>
<keyword evidence="4 6" id="KW-0808">Transferase</keyword>
<evidence type="ECO:0000256" key="4">
    <source>
        <dbReference type="ARBA" id="ARBA00022679"/>
    </source>
</evidence>
<keyword evidence="2 6" id="KW-0963">Cytoplasm</keyword>
<keyword evidence="3 6" id="KW-0489">Methyltransferase</keyword>
<feature type="binding site" evidence="6">
    <location>
        <position position="222"/>
    </location>
    <ligand>
        <name>S-adenosyl-L-methionine</name>
        <dbReference type="ChEBI" id="CHEBI:59789"/>
    </ligand>
</feature>
<dbReference type="EMBL" id="JABAFY010000080">
    <property type="protein sequence ID" value="NME53198.1"/>
    <property type="molecule type" value="Genomic_DNA"/>
</dbReference>
<dbReference type="GO" id="GO:0032259">
    <property type="term" value="P:methylation"/>
    <property type="evidence" value="ECO:0007669"/>
    <property type="project" value="UniProtKB-KW"/>
</dbReference>
<dbReference type="PANTHER" id="PTHR43648:SF1">
    <property type="entry name" value="ELECTRON TRANSFER FLAVOPROTEIN BETA SUBUNIT LYSINE METHYLTRANSFERASE"/>
    <property type="match status" value="1"/>
</dbReference>
<proteinExistence type="inferred from homology"/>
<dbReference type="InterPro" id="IPR050078">
    <property type="entry name" value="Ribosomal_L11_MeTrfase_PrmA"/>
</dbReference>
<gene>
    <name evidence="6" type="primary">prmA</name>
    <name evidence="7" type="ORF">HF854_11910</name>
</gene>
<keyword evidence="5 6" id="KW-0949">S-adenosyl-L-methionine</keyword>
<organism evidence="7 8">
    <name type="scientific">Desulfovibrio piger</name>
    <dbReference type="NCBI Taxonomy" id="901"/>
    <lineage>
        <taxon>Bacteria</taxon>
        <taxon>Pseudomonadati</taxon>
        <taxon>Thermodesulfobacteriota</taxon>
        <taxon>Desulfovibrionia</taxon>
        <taxon>Desulfovibrionales</taxon>
        <taxon>Desulfovibrionaceae</taxon>
        <taxon>Desulfovibrio</taxon>
    </lineage>
</organism>
<feature type="binding site" evidence="6">
    <location>
        <position position="131"/>
    </location>
    <ligand>
        <name>S-adenosyl-L-methionine</name>
        <dbReference type="ChEBI" id="CHEBI:59789"/>
    </ligand>
</feature>
<keyword evidence="7" id="KW-0689">Ribosomal protein</keyword>
<comment type="caution">
    <text evidence="7">The sequence shown here is derived from an EMBL/GenBank/DDBJ whole genome shotgun (WGS) entry which is preliminary data.</text>
</comment>
<dbReference type="SUPFAM" id="SSF53335">
    <property type="entry name" value="S-adenosyl-L-methionine-dependent methyltransferases"/>
    <property type="match status" value="1"/>
</dbReference>
<evidence type="ECO:0000256" key="5">
    <source>
        <dbReference type="ARBA" id="ARBA00022691"/>
    </source>
</evidence>
<protein>
    <recommendedName>
        <fullName evidence="6">Ribosomal protein L11 methyltransferase</fullName>
        <shortName evidence="6">L11 Mtase</shortName>
        <ecNumber evidence="6">2.1.1.-</ecNumber>
    </recommendedName>
</protein>
<dbReference type="GO" id="GO:0008276">
    <property type="term" value="F:protein methyltransferase activity"/>
    <property type="evidence" value="ECO:0007669"/>
    <property type="project" value="UniProtKB-UniRule"/>
</dbReference>
<dbReference type="CDD" id="cd02440">
    <property type="entry name" value="AdoMet_MTases"/>
    <property type="match status" value="1"/>
</dbReference>
<dbReference type="InterPro" id="IPR029063">
    <property type="entry name" value="SAM-dependent_MTases_sf"/>
</dbReference>
<evidence type="ECO:0000256" key="2">
    <source>
        <dbReference type="ARBA" id="ARBA00022490"/>
    </source>
</evidence>
<dbReference type="Pfam" id="PF06325">
    <property type="entry name" value="PrmA"/>
    <property type="match status" value="1"/>
</dbReference>
<comment type="subcellular location">
    <subcellularLocation>
        <location evidence="6">Cytoplasm</location>
    </subcellularLocation>
</comment>
<comment type="similarity">
    <text evidence="1 6">Belongs to the methyltransferase superfamily. PrmA family.</text>
</comment>
<evidence type="ECO:0000256" key="3">
    <source>
        <dbReference type="ARBA" id="ARBA00022603"/>
    </source>
</evidence>
<dbReference type="AlphaFoldDB" id="A0A848CFY2"/>
<comment type="function">
    <text evidence="6">Methylates ribosomal protein L11.</text>
</comment>
<dbReference type="RefSeq" id="WP_168936484.1">
    <property type="nucleotide sequence ID" value="NZ_CAMFBL010000115.1"/>
</dbReference>
<evidence type="ECO:0000256" key="1">
    <source>
        <dbReference type="ARBA" id="ARBA00009741"/>
    </source>
</evidence>
<keyword evidence="7" id="KW-0687">Ribonucleoprotein</keyword>
<reference evidence="7 8" key="1">
    <citation type="submission" date="2020-04" db="EMBL/GenBank/DDBJ databases">
        <authorList>
            <person name="Hitch T.C.A."/>
            <person name="Wylensek D."/>
            <person name="Clavel T."/>
        </authorList>
    </citation>
    <scope>NUCLEOTIDE SEQUENCE [LARGE SCALE GENOMIC DNA]</scope>
    <source>
        <strain evidence="7 8">PG-251-APC-1</strain>
    </source>
</reference>
<evidence type="ECO:0000256" key="6">
    <source>
        <dbReference type="HAMAP-Rule" id="MF_00735"/>
    </source>
</evidence>
<dbReference type="Proteomes" id="UP000522333">
    <property type="component" value="Unassembled WGS sequence"/>
</dbReference>
<feature type="binding site" evidence="6">
    <location>
        <position position="178"/>
    </location>
    <ligand>
        <name>S-adenosyl-L-methionine</name>
        <dbReference type="ChEBI" id="CHEBI:59789"/>
    </ligand>
</feature>
<dbReference type="PIRSF" id="PIRSF000401">
    <property type="entry name" value="RPL11_MTase"/>
    <property type="match status" value="1"/>
</dbReference>
<dbReference type="InterPro" id="IPR004498">
    <property type="entry name" value="Ribosomal_PrmA_MeTrfase"/>
</dbReference>
<dbReference type="GO" id="GO:0005737">
    <property type="term" value="C:cytoplasm"/>
    <property type="evidence" value="ECO:0007669"/>
    <property type="project" value="UniProtKB-SubCell"/>
</dbReference>
<evidence type="ECO:0000313" key="8">
    <source>
        <dbReference type="Proteomes" id="UP000522333"/>
    </source>
</evidence>
<dbReference type="EC" id="2.1.1.-" evidence="6"/>
<feature type="binding site" evidence="6">
    <location>
        <position position="157"/>
    </location>
    <ligand>
        <name>S-adenosyl-L-methionine</name>
        <dbReference type="ChEBI" id="CHEBI:59789"/>
    </ligand>
</feature>
<dbReference type="HAMAP" id="MF_00735">
    <property type="entry name" value="Methyltr_PrmA"/>
    <property type="match status" value="1"/>
</dbReference>
<accession>A0A848CFY2</accession>
<dbReference type="Gene3D" id="3.40.50.150">
    <property type="entry name" value="Vaccinia Virus protein VP39"/>
    <property type="match status" value="1"/>
</dbReference>
<sequence length="287" mass="31089">MKTIHRLEIVVAESDYDCATGLLALEVPFGWEEQSLPTGETRFRVHCEQKDFLERLQQLLKQTVPAAESALSELEETDWLAAWRQFFTPVCCGNHFVVLPPWLADTQDFPGRTPILIEPKSAFGTGHHATTALCLRVVSDLLEAGRLQEGQHFLDLGTGSGVLGIGCCKFGLTGEGLDIDPLAVDNAVENRALNAIAPENFTVAEGSIGAVTGKQFDLVLANILARPLTEMAADIVRVCRPGGCLVLSGLLEIQADGVTAAYKAQGLPEPRRIIDGEWAALVWDSVK</sequence>